<dbReference type="PROSITE" id="PS50851">
    <property type="entry name" value="CHEW"/>
    <property type="match status" value="1"/>
</dbReference>
<evidence type="ECO:0000259" key="1">
    <source>
        <dbReference type="PROSITE" id="PS50851"/>
    </source>
</evidence>
<dbReference type="InterPro" id="IPR002545">
    <property type="entry name" value="CheW-lke_dom"/>
</dbReference>
<organism evidence="2 3">
    <name type="scientific">Thiopseudomonas acetoxidans</name>
    <dbReference type="NCBI Taxonomy" id="3041622"/>
    <lineage>
        <taxon>Bacteria</taxon>
        <taxon>Pseudomonadati</taxon>
        <taxon>Pseudomonadota</taxon>
        <taxon>Gammaproteobacteria</taxon>
        <taxon>Pseudomonadales</taxon>
        <taxon>Pseudomonadaceae</taxon>
        <taxon>Thiopseudomonas</taxon>
    </lineage>
</organism>
<evidence type="ECO:0000313" key="2">
    <source>
        <dbReference type="EMBL" id="MDM7856693.1"/>
    </source>
</evidence>
<dbReference type="SMART" id="SM00260">
    <property type="entry name" value="CheW"/>
    <property type="match status" value="1"/>
</dbReference>
<dbReference type="EMBL" id="JAUCDY010000001">
    <property type="protein sequence ID" value="MDM7856693.1"/>
    <property type="molecule type" value="Genomic_DNA"/>
</dbReference>
<dbReference type="InterPro" id="IPR039315">
    <property type="entry name" value="CheW"/>
</dbReference>
<reference evidence="2 3" key="1">
    <citation type="submission" date="2023-06" db="EMBL/GenBank/DDBJ databases">
        <title>Thiopseudomonas sp. CY1220 draft genome sequence.</title>
        <authorList>
            <person name="Zhao G."/>
            <person name="An M."/>
        </authorList>
    </citation>
    <scope>NUCLEOTIDE SEQUENCE [LARGE SCALE GENOMIC DNA]</scope>
    <source>
        <strain evidence="2 3">CY1220</strain>
    </source>
</reference>
<comment type="caution">
    <text evidence="2">The sequence shown here is derived from an EMBL/GenBank/DDBJ whole genome shotgun (WGS) entry which is preliminary data.</text>
</comment>
<accession>A0ABT7SKH3</accession>
<dbReference type="PANTHER" id="PTHR22617:SF43">
    <property type="entry name" value="PROTEIN PILI"/>
    <property type="match status" value="1"/>
</dbReference>
<evidence type="ECO:0000313" key="3">
    <source>
        <dbReference type="Proteomes" id="UP001241056"/>
    </source>
</evidence>
<dbReference type="InterPro" id="IPR036061">
    <property type="entry name" value="CheW-like_dom_sf"/>
</dbReference>
<dbReference type="Proteomes" id="UP001241056">
    <property type="component" value="Unassembled WGS sequence"/>
</dbReference>
<dbReference type="SUPFAM" id="SSF50341">
    <property type="entry name" value="CheW-like"/>
    <property type="match status" value="1"/>
</dbReference>
<sequence>MTKQSSPYATLVAIENSCRKAAAGLPSQEEKVESWRGIGFRIGEQHFVAPMSEVAEVLHEPRYTLLPGVKSWIKGVANVRGRLLPVVDLSEFLQSEPSANNKERRILVVEYQEVFAGLIVDAVLGMQHFALNSFSEQLTDVKSNLQAYAHGVFHREQTWMVFSPYALAKSGGFLDVVA</sequence>
<feature type="domain" description="CheW-like" evidence="1">
    <location>
        <begin position="34"/>
        <end position="173"/>
    </location>
</feature>
<proteinExistence type="predicted"/>
<dbReference type="PANTHER" id="PTHR22617">
    <property type="entry name" value="CHEMOTAXIS SENSOR HISTIDINE KINASE-RELATED"/>
    <property type="match status" value="1"/>
</dbReference>
<dbReference type="Gene3D" id="2.30.30.40">
    <property type="entry name" value="SH3 Domains"/>
    <property type="match status" value="1"/>
</dbReference>
<protein>
    <submittedName>
        <fullName evidence="2">Chemotaxis protein CheW</fullName>
    </submittedName>
</protein>
<dbReference type="RefSeq" id="WP_289409247.1">
    <property type="nucleotide sequence ID" value="NZ_JAUCDY010000001.1"/>
</dbReference>
<gene>
    <name evidence="2" type="ORF">QEZ41_00110</name>
</gene>
<keyword evidence="3" id="KW-1185">Reference proteome</keyword>
<name>A0ABT7SKH3_9GAMM</name>
<dbReference type="Pfam" id="PF01584">
    <property type="entry name" value="CheW"/>
    <property type="match status" value="1"/>
</dbReference>
<dbReference type="Gene3D" id="2.40.50.180">
    <property type="entry name" value="CheA-289, Domain 4"/>
    <property type="match status" value="1"/>
</dbReference>